<proteinExistence type="predicted"/>
<feature type="chain" id="PRO_5045629831" description="Secreted protein" evidence="2">
    <location>
        <begin position="23"/>
        <end position="166"/>
    </location>
</feature>
<dbReference type="EMBL" id="BAABJQ010000024">
    <property type="protein sequence ID" value="GAA5195513.1"/>
    <property type="molecule type" value="Genomic_DNA"/>
</dbReference>
<dbReference type="Proteomes" id="UP001501570">
    <property type="component" value="Unassembled WGS sequence"/>
</dbReference>
<accession>A0ABP9SFP7</accession>
<name>A0ABP9SFP7_9ACTN</name>
<dbReference type="RefSeq" id="WP_345635668.1">
    <property type="nucleotide sequence ID" value="NZ_BAABJQ010000024.1"/>
</dbReference>
<organism evidence="3 4">
    <name type="scientific">Rugosimonospora acidiphila</name>
    <dbReference type="NCBI Taxonomy" id="556531"/>
    <lineage>
        <taxon>Bacteria</taxon>
        <taxon>Bacillati</taxon>
        <taxon>Actinomycetota</taxon>
        <taxon>Actinomycetes</taxon>
        <taxon>Micromonosporales</taxon>
        <taxon>Micromonosporaceae</taxon>
        <taxon>Rugosimonospora</taxon>
    </lineage>
</organism>
<protein>
    <recommendedName>
        <fullName evidence="5">Secreted protein</fullName>
    </recommendedName>
</protein>
<feature type="signal peptide" evidence="2">
    <location>
        <begin position="1"/>
        <end position="22"/>
    </location>
</feature>
<evidence type="ECO:0000256" key="1">
    <source>
        <dbReference type="SAM" id="MobiDB-lite"/>
    </source>
</evidence>
<reference evidence="4" key="1">
    <citation type="journal article" date="2019" name="Int. J. Syst. Evol. Microbiol.">
        <title>The Global Catalogue of Microorganisms (GCM) 10K type strain sequencing project: providing services to taxonomists for standard genome sequencing and annotation.</title>
        <authorList>
            <consortium name="The Broad Institute Genomics Platform"/>
            <consortium name="The Broad Institute Genome Sequencing Center for Infectious Disease"/>
            <person name="Wu L."/>
            <person name="Ma J."/>
        </authorList>
    </citation>
    <scope>NUCLEOTIDE SEQUENCE [LARGE SCALE GENOMIC DNA]</scope>
    <source>
        <strain evidence="4">JCM 18304</strain>
    </source>
</reference>
<comment type="caution">
    <text evidence="3">The sequence shown here is derived from an EMBL/GenBank/DDBJ whole genome shotgun (WGS) entry which is preliminary data.</text>
</comment>
<dbReference type="PROSITE" id="PS51257">
    <property type="entry name" value="PROKAR_LIPOPROTEIN"/>
    <property type="match status" value="1"/>
</dbReference>
<evidence type="ECO:0000313" key="4">
    <source>
        <dbReference type="Proteomes" id="UP001501570"/>
    </source>
</evidence>
<evidence type="ECO:0000313" key="3">
    <source>
        <dbReference type="EMBL" id="GAA5195513.1"/>
    </source>
</evidence>
<feature type="region of interest" description="Disordered" evidence="1">
    <location>
        <begin position="27"/>
        <end position="55"/>
    </location>
</feature>
<keyword evidence="2" id="KW-0732">Signal</keyword>
<evidence type="ECO:0000256" key="2">
    <source>
        <dbReference type="SAM" id="SignalP"/>
    </source>
</evidence>
<keyword evidence="4" id="KW-1185">Reference proteome</keyword>
<gene>
    <name evidence="3" type="ORF">GCM10023322_62370</name>
</gene>
<evidence type="ECO:0008006" key="5">
    <source>
        <dbReference type="Google" id="ProtNLM"/>
    </source>
</evidence>
<sequence length="166" mass="16979">MRRGTGRGALLAGLALAGCVAAGCGAGAPQPGAAPTPMPQTPAGSAPATDPSGDGVLIRFDRQGGLAGLTDRLVIREDGGFTLQRRRPPLSRSGRLTEAERAELVRMLAGSGFGTLPATQSARGSDLFTYHLTYADRQILAQDGGIAAPLRPVIAALTTIVQKYGS</sequence>